<dbReference type="AlphaFoldDB" id="A0A379AGU2"/>
<keyword evidence="3" id="KW-1185">Reference proteome</keyword>
<dbReference type="InterPro" id="IPR038522">
    <property type="entry name" value="T4/T6SS_DotU_sf"/>
</dbReference>
<feature type="domain" description="Type IV / VI secretion system DotU" evidence="1">
    <location>
        <begin position="4"/>
        <end position="60"/>
    </location>
</feature>
<dbReference type="EMBL" id="UGSO01000001">
    <property type="protein sequence ID" value="SUB17163.1"/>
    <property type="molecule type" value="Genomic_DNA"/>
</dbReference>
<sequence>MMTPAGLRQSLIDEIRQFEQRCKQAGLPFEMIIGARYCICSALDEAAAQTPWGHARRLVWQWHAGDLP</sequence>
<dbReference type="InterPro" id="IPR017732">
    <property type="entry name" value="T4/T6SS_DotU"/>
</dbReference>
<proteinExistence type="predicted"/>
<protein>
    <submittedName>
        <fullName evidence="2">Uncharacterized protein conserved in bacteria</fullName>
    </submittedName>
</protein>
<evidence type="ECO:0000313" key="3">
    <source>
        <dbReference type="Proteomes" id="UP000254640"/>
    </source>
</evidence>
<evidence type="ECO:0000259" key="1">
    <source>
        <dbReference type="Pfam" id="PF09850"/>
    </source>
</evidence>
<dbReference type="Pfam" id="PF09850">
    <property type="entry name" value="DotU"/>
    <property type="match status" value="1"/>
</dbReference>
<organism evidence="2 3">
    <name type="scientific">Enterobacter agglomerans</name>
    <name type="common">Erwinia herbicola</name>
    <name type="synonym">Pantoea agglomerans</name>
    <dbReference type="NCBI Taxonomy" id="549"/>
    <lineage>
        <taxon>Bacteria</taxon>
        <taxon>Pseudomonadati</taxon>
        <taxon>Pseudomonadota</taxon>
        <taxon>Gammaproteobacteria</taxon>
        <taxon>Enterobacterales</taxon>
        <taxon>Erwiniaceae</taxon>
        <taxon>Pantoea</taxon>
        <taxon>Pantoea agglomerans group</taxon>
    </lineage>
</organism>
<gene>
    <name evidence="2" type="ORF">NCTC9381_03085</name>
</gene>
<dbReference type="Proteomes" id="UP000254640">
    <property type="component" value="Unassembled WGS sequence"/>
</dbReference>
<name>A0A379AGU2_ENTAG</name>
<dbReference type="Gene3D" id="1.25.40.590">
    <property type="entry name" value="Type IV / VI secretion system, DotU"/>
    <property type="match status" value="1"/>
</dbReference>
<evidence type="ECO:0000313" key="2">
    <source>
        <dbReference type="EMBL" id="SUB17163.1"/>
    </source>
</evidence>
<accession>A0A379AGU2</accession>
<reference evidence="2 3" key="1">
    <citation type="submission" date="2018-06" db="EMBL/GenBank/DDBJ databases">
        <authorList>
            <consortium name="Pathogen Informatics"/>
            <person name="Doyle S."/>
        </authorList>
    </citation>
    <scope>NUCLEOTIDE SEQUENCE [LARGE SCALE GENOMIC DNA]</scope>
    <source>
        <strain evidence="2 3">NCTC9381</strain>
    </source>
</reference>